<evidence type="ECO:0000313" key="3">
    <source>
        <dbReference type="Proteomes" id="UP000823775"/>
    </source>
</evidence>
<protein>
    <submittedName>
        <fullName evidence="2">Uncharacterized protein</fullName>
    </submittedName>
</protein>
<dbReference type="Proteomes" id="UP000823775">
    <property type="component" value="Unassembled WGS sequence"/>
</dbReference>
<feature type="compositionally biased region" description="Basic residues" evidence="1">
    <location>
        <begin position="305"/>
        <end position="316"/>
    </location>
</feature>
<dbReference type="EMBL" id="JACEIK010002265">
    <property type="protein sequence ID" value="MCD9560092.1"/>
    <property type="molecule type" value="Genomic_DNA"/>
</dbReference>
<feature type="compositionally biased region" description="Polar residues" evidence="1">
    <location>
        <begin position="262"/>
        <end position="272"/>
    </location>
</feature>
<comment type="caution">
    <text evidence="2">The sequence shown here is derived from an EMBL/GenBank/DDBJ whole genome shotgun (WGS) entry which is preliminary data.</text>
</comment>
<keyword evidence="3" id="KW-1185">Reference proteome</keyword>
<feature type="region of interest" description="Disordered" evidence="1">
    <location>
        <begin position="61"/>
        <end position="126"/>
    </location>
</feature>
<sequence length="316" mass="33829">MVSNLSLHTDTSLQAVADTSPIPHGSPVTFGTLSDPLPYGSPISLLAVGVVGGKVDGQEDVSGGLVSSQEKPIEPFSTIHSHPDTSIVINPTQNGQPQNGASDSTAPTKKAKPNAQKRKVAQKKKAELEAALIASHHDKDSPKNFGKDMTSNVVTSEVQTPGSLHSIIEREEDPEEVGHFIYGQPQQTTTPDPETPIENPVPIACGPPDPVVAVCNLNTSGTRDFEADDYRQIISEDETEYDYEEEPKDTSDDAHAMQLLQTLGATNSQMSETHVKEVTDRQGLSPRGASHFSPDSGTGPPAARTRLKVKTRHPHD</sequence>
<accession>A0ABS8UMG6</accession>
<name>A0ABS8UMG6_DATST</name>
<reference evidence="2 3" key="1">
    <citation type="journal article" date="2021" name="BMC Genomics">
        <title>Datura genome reveals duplications of psychoactive alkaloid biosynthetic genes and high mutation rate following tissue culture.</title>
        <authorList>
            <person name="Rajewski A."/>
            <person name="Carter-House D."/>
            <person name="Stajich J."/>
            <person name="Litt A."/>
        </authorList>
    </citation>
    <scope>NUCLEOTIDE SEQUENCE [LARGE SCALE GENOMIC DNA]</scope>
    <source>
        <strain evidence="2">AR-01</strain>
    </source>
</reference>
<proteinExistence type="predicted"/>
<organism evidence="2 3">
    <name type="scientific">Datura stramonium</name>
    <name type="common">Jimsonweed</name>
    <name type="synonym">Common thornapple</name>
    <dbReference type="NCBI Taxonomy" id="4076"/>
    <lineage>
        <taxon>Eukaryota</taxon>
        <taxon>Viridiplantae</taxon>
        <taxon>Streptophyta</taxon>
        <taxon>Embryophyta</taxon>
        <taxon>Tracheophyta</taxon>
        <taxon>Spermatophyta</taxon>
        <taxon>Magnoliopsida</taxon>
        <taxon>eudicotyledons</taxon>
        <taxon>Gunneridae</taxon>
        <taxon>Pentapetalae</taxon>
        <taxon>asterids</taxon>
        <taxon>lamiids</taxon>
        <taxon>Solanales</taxon>
        <taxon>Solanaceae</taxon>
        <taxon>Solanoideae</taxon>
        <taxon>Datureae</taxon>
        <taxon>Datura</taxon>
    </lineage>
</organism>
<gene>
    <name evidence="2" type="ORF">HAX54_018534</name>
</gene>
<feature type="region of interest" description="Disordered" evidence="1">
    <location>
        <begin position="262"/>
        <end position="316"/>
    </location>
</feature>
<feature type="compositionally biased region" description="Polar residues" evidence="1">
    <location>
        <begin position="87"/>
        <end position="107"/>
    </location>
</feature>
<evidence type="ECO:0000313" key="2">
    <source>
        <dbReference type="EMBL" id="MCD9560092.1"/>
    </source>
</evidence>
<evidence type="ECO:0000256" key="1">
    <source>
        <dbReference type="SAM" id="MobiDB-lite"/>
    </source>
</evidence>
<feature type="compositionally biased region" description="Basic residues" evidence="1">
    <location>
        <begin position="109"/>
        <end position="123"/>
    </location>
</feature>